<dbReference type="Pfam" id="PF01569">
    <property type="entry name" value="PAP2"/>
    <property type="match status" value="1"/>
</dbReference>
<evidence type="ECO:0000313" key="3">
    <source>
        <dbReference type="EMBL" id="HIU98707.1"/>
    </source>
</evidence>
<keyword evidence="1" id="KW-1133">Transmembrane helix</keyword>
<feature type="transmembrane region" description="Helical" evidence="1">
    <location>
        <begin position="96"/>
        <end position="113"/>
    </location>
</feature>
<dbReference type="GO" id="GO:0042392">
    <property type="term" value="F:sphingosine-1-phosphate phosphatase activity"/>
    <property type="evidence" value="ECO:0007669"/>
    <property type="project" value="TreeGrafter"/>
</dbReference>
<accession>A0A9D1N8Y1</accession>
<feature type="domain" description="Phosphatidic acid phosphatase type 2/haloperoxidase" evidence="2">
    <location>
        <begin position="197"/>
        <end position="316"/>
    </location>
</feature>
<comment type="caution">
    <text evidence="3">The sequence shown here is derived from an EMBL/GenBank/DDBJ whole genome shotgun (WGS) entry which is preliminary data.</text>
</comment>
<name>A0A9D1N8Y1_9FIRM</name>
<dbReference type="Proteomes" id="UP000886857">
    <property type="component" value="Unassembled WGS sequence"/>
</dbReference>
<proteinExistence type="predicted"/>
<dbReference type="PANTHER" id="PTHR14969">
    <property type="entry name" value="SPHINGOSINE-1-PHOSPHATE PHOSPHOHYDROLASE"/>
    <property type="match status" value="1"/>
</dbReference>
<sequence>MIFSKVSEKNRTIIAISLFVLVFAALVVAATYTDLDVSKMLTKGILEEGEYLASDTFGVALEIFGSSPVYIIAGFAAALLMMYIWRFFKLRPLREIACAVLLAGVVLAFWLFFNDMFGYIAEHAGMEDTYLENAMTLVAVFCALLAACTVVFALRGMKDDTLRSLMKFVIAFIIMAAVANLLVHIIKEPAGRMRYRAMNSALGATMGGFDNFTAWYKMNGQPDASVLEAFEEWYGVSDAFKSFPSGHTCAAGMTYALIMLPDILKMKNKPLRALCWIFPVLFTGLVAVSRIMVGAHYFSDVLFGGTIAFLSMMLAREIVVFKFEHFKCLGKNHVPAIPAETEE</sequence>
<dbReference type="Gene3D" id="1.20.144.10">
    <property type="entry name" value="Phosphatidic acid phosphatase type 2/haloperoxidase"/>
    <property type="match status" value="1"/>
</dbReference>
<dbReference type="InterPro" id="IPR000326">
    <property type="entry name" value="PAP2/HPO"/>
</dbReference>
<feature type="transmembrane region" description="Helical" evidence="1">
    <location>
        <begin position="301"/>
        <end position="321"/>
    </location>
</feature>
<dbReference type="PANTHER" id="PTHR14969:SF13">
    <property type="entry name" value="AT30094P"/>
    <property type="match status" value="1"/>
</dbReference>
<dbReference type="SUPFAM" id="SSF48317">
    <property type="entry name" value="Acid phosphatase/Vanadium-dependent haloperoxidase"/>
    <property type="match status" value="1"/>
</dbReference>
<keyword evidence="1" id="KW-0472">Membrane</keyword>
<reference evidence="3" key="1">
    <citation type="submission" date="2020-10" db="EMBL/GenBank/DDBJ databases">
        <authorList>
            <person name="Gilroy R."/>
        </authorList>
    </citation>
    <scope>NUCLEOTIDE SEQUENCE</scope>
    <source>
        <strain evidence="3">10406</strain>
    </source>
</reference>
<evidence type="ECO:0000313" key="4">
    <source>
        <dbReference type="Proteomes" id="UP000886857"/>
    </source>
</evidence>
<protein>
    <submittedName>
        <fullName evidence="3">Phosphatase PAP2 family protein</fullName>
    </submittedName>
</protein>
<dbReference type="AlphaFoldDB" id="A0A9D1N8Y1"/>
<feature type="transmembrane region" description="Helical" evidence="1">
    <location>
        <begin position="273"/>
        <end position="295"/>
    </location>
</feature>
<keyword evidence="1" id="KW-0812">Transmembrane</keyword>
<feature type="transmembrane region" description="Helical" evidence="1">
    <location>
        <begin position="63"/>
        <end position="84"/>
    </location>
</feature>
<evidence type="ECO:0000259" key="2">
    <source>
        <dbReference type="SMART" id="SM00014"/>
    </source>
</evidence>
<reference evidence="3" key="2">
    <citation type="journal article" date="2021" name="PeerJ">
        <title>Extensive microbial diversity within the chicken gut microbiome revealed by metagenomics and culture.</title>
        <authorList>
            <person name="Gilroy R."/>
            <person name="Ravi A."/>
            <person name="Getino M."/>
            <person name="Pursley I."/>
            <person name="Horton D.L."/>
            <person name="Alikhan N.F."/>
            <person name="Baker D."/>
            <person name="Gharbi K."/>
            <person name="Hall N."/>
            <person name="Watson M."/>
            <person name="Adriaenssens E.M."/>
            <person name="Foster-Nyarko E."/>
            <person name="Jarju S."/>
            <person name="Secka A."/>
            <person name="Antonio M."/>
            <person name="Oren A."/>
            <person name="Chaudhuri R.R."/>
            <person name="La Ragione R."/>
            <person name="Hildebrand F."/>
            <person name="Pallen M.J."/>
        </authorList>
    </citation>
    <scope>NUCLEOTIDE SEQUENCE</scope>
    <source>
        <strain evidence="3">10406</strain>
    </source>
</reference>
<dbReference type="SMART" id="SM00014">
    <property type="entry name" value="acidPPc"/>
    <property type="match status" value="1"/>
</dbReference>
<gene>
    <name evidence="3" type="ORF">IAC73_02555</name>
</gene>
<organism evidence="3 4">
    <name type="scientific">Candidatus Limadaptatus stercoripullorum</name>
    <dbReference type="NCBI Taxonomy" id="2840846"/>
    <lineage>
        <taxon>Bacteria</taxon>
        <taxon>Bacillati</taxon>
        <taxon>Bacillota</taxon>
        <taxon>Clostridia</taxon>
        <taxon>Eubacteriales</taxon>
        <taxon>Candidatus Limadaptatus</taxon>
    </lineage>
</organism>
<evidence type="ECO:0000256" key="1">
    <source>
        <dbReference type="SAM" id="Phobius"/>
    </source>
</evidence>
<dbReference type="EMBL" id="DVOE01000036">
    <property type="protein sequence ID" value="HIU98707.1"/>
    <property type="molecule type" value="Genomic_DNA"/>
</dbReference>
<feature type="transmembrane region" description="Helical" evidence="1">
    <location>
        <begin position="133"/>
        <end position="153"/>
    </location>
</feature>
<feature type="transmembrane region" description="Helical" evidence="1">
    <location>
        <begin position="243"/>
        <end position="261"/>
    </location>
</feature>
<dbReference type="InterPro" id="IPR036938">
    <property type="entry name" value="PAP2/HPO_sf"/>
</dbReference>
<feature type="transmembrane region" description="Helical" evidence="1">
    <location>
        <begin position="165"/>
        <end position="186"/>
    </location>
</feature>
<feature type="transmembrane region" description="Helical" evidence="1">
    <location>
        <begin position="12"/>
        <end position="32"/>
    </location>
</feature>